<dbReference type="GO" id="GO:0004379">
    <property type="term" value="F:glycylpeptide N-tetradecanoyltransferase activity"/>
    <property type="evidence" value="ECO:0007669"/>
    <property type="project" value="UniProtKB-EC"/>
</dbReference>
<comment type="catalytic activity">
    <reaction evidence="9 10">
        <text>N-terminal glycyl-[protein] + tetradecanoyl-CoA = N-tetradecanoylglycyl-[protein] + CoA + H(+)</text>
        <dbReference type="Rhea" id="RHEA:15521"/>
        <dbReference type="Rhea" id="RHEA-COMP:12666"/>
        <dbReference type="Rhea" id="RHEA-COMP:12667"/>
        <dbReference type="ChEBI" id="CHEBI:15378"/>
        <dbReference type="ChEBI" id="CHEBI:57287"/>
        <dbReference type="ChEBI" id="CHEBI:57385"/>
        <dbReference type="ChEBI" id="CHEBI:64723"/>
        <dbReference type="ChEBI" id="CHEBI:133050"/>
        <dbReference type="EC" id="2.3.1.97"/>
    </reaction>
</comment>
<dbReference type="PANTHER" id="PTHR11377">
    <property type="entry name" value="N-MYRISTOYL TRANSFERASE"/>
    <property type="match status" value="1"/>
</dbReference>
<name>A0AAY3ZU79_9TELE</name>
<dbReference type="AlphaFoldDB" id="A0AAY3ZU79"/>
<dbReference type="Ensembl" id="ENSDCDT00010000603.1">
    <property type="protein sequence ID" value="ENSDCDP00010000578.1"/>
    <property type="gene ID" value="ENSDCDG00010000286.1"/>
</dbReference>
<evidence type="ECO:0000256" key="7">
    <source>
        <dbReference type="ARBA" id="ARBA00023136"/>
    </source>
</evidence>
<reference evidence="15" key="2">
    <citation type="submission" date="2025-08" db="UniProtKB">
        <authorList>
            <consortium name="Ensembl"/>
        </authorList>
    </citation>
    <scope>IDENTIFICATION</scope>
</reference>
<comment type="similarity">
    <text evidence="3 11">Belongs to the NMT family.</text>
</comment>
<keyword evidence="16" id="KW-1185">Reference proteome</keyword>
<keyword evidence="6 10" id="KW-0808">Transferase</keyword>
<accession>A0AAY3ZU79</accession>
<sequence length="476" mass="54576">LHFFSYYSAGCRLNGGCGCQEVSRFHFQREKKPGEDDQGKKKRKNKEKSWASGPRDPFEMLDALPEEKQQEIQKALHLFSLGQGPPRSLAEARRHTYHFWDTQPVLKIGEVTSPGPVATECGPAREDPFSLPQGFVWDTLDLQNPTELGELCAFLNENYTEEDDNTLRLSYSPEFLQWALCPPGWQQQWHCGMRVNTNQKLVGFISAVPATIHVCDTAKQMVEVNFLCVHKRLRSKRVAPVLIREITRRVNRHGIFQAVYSASAVLPTPITTCRYWHRSLNLRKLVDVNFSSLGRNMTLQRANKLNRLPQMPKTSGLRPMSESDVSAVQDLLKSFLRGFELSTVLNREEVQHWLLPRDGVVHTYVVQSPEGVVTDLLSFYTLPYTILNHQVHKILKAAYGFYYASTTTQMLELMEDALIIAKEKGFDVFTMLDLMANRSVLEQLKFTTEDKSLHYYLYNWKCPSLTTDKVGLVLKR</sequence>
<evidence type="ECO:0000256" key="3">
    <source>
        <dbReference type="ARBA" id="ARBA00009469"/>
    </source>
</evidence>
<dbReference type="EC" id="2.3.1.97" evidence="10"/>
<organism evidence="15 16">
    <name type="scientific">Denticeps clupeoides</name>
    <name type="common">denticle herring</name>
    <dbReference type="NCBI Taxonomy" id="299321"/>
    <lineage>
        <taxon>Eukaryota</taxon>
        <taxon>Metazoa</taxon>
        <taxon>Chordata</taxon>
        <taxon>Craniata</taxon>
        <taxon>Vertebrata</taxon>
        <taxon>Euteleostomi</taxon>
        <taxon>Actinopterygii</taxon>
        <taxon>Neopterygii</taxon>
        <taxon>Teleostei</taxon>
        <taxon>Clupei</taxon>
        <taxon>Clupeiformes</taxon>
        <taxon>Denticipitoidei</taxon>
        <taxon>Denticipitidae</taxon>
        <taxon>Denticeps</taxon>
    </lineage>
</organism>
<dbReference type="GeneTree" id="ENSGT00390000017837"/>
<evidence type="ECO:0000313" key="15">
    <source>
        <dbReference type="Ensembl" id="ENSDCDP00010000578.1"/>
    </source>
</evidence>
<comment type="subcellular location">
    <subcellularLocation>
        <location evidence="2">Cytoplasm</location>
        <location evidence="2">Cytosol</location>
    </subcellularLocation>
    <subcellularLocation>
        <location evidence="1">Membrane</location>
        <topology evidence="1">Peripheral membrane protein</topology>
    </subcellularLocation>
</comment>
<evidence type="ECO:0000256" key="5">
    <source>
        <dbReference type="ARBA" id="ARBA00022553"/>
    </source>
</evidence>
<evidence type="ECO:0000313" key="16">
    <source>
        <dbReference type="Proteomes" id="UP000694580"/>
    </source>
</evidence>
<evidence type="ECO:0000259" key="14">
    <source>
        <dbReference type="Pfam" id="PF02799"/>
    </source>
</evidence>
<protein>
    <recommendedName>
        <fullName evidence="10">Glycylpeptide N-tetradecanoyltransferase</fullName>
        <ecNumber evidence="10">2.3.1.97</ecNumber>
    </recommendedName>
</protein>
<keyword evidence="7" id="KW-0472">Membrane</keyword>
<feature type="region of interest" description="Disordered" evidence="12">
    <location>
        <begin position="29"/>
        <end position="59"/>
    </location>
</feature>
<dbReference type="Pfam" id="PF01233">
    <property type="entry name" value="NMT"/>
    <property type="match status" value="1"/>
</dbReference>
<dbReference type="SUPFAM" id="SSF55729">
    <property type="entry name" value="Acyl-CoA N-acyltransferases (Nat)"/>
    <property type="match status" value="2"/>
</dbReference>
<evidence type="ECO:0000256" key="11">
    <source>
        <dbReference type="RuleBase" id="RU004178"/>
    </source>
</evidence>
<dbReference type="InterPro" id="IPR022677">
    <property type="entry name" value="NMT_C"/>
</dbReference>
<evidence type="ECO:0000256" key="6">
    <source>
        <dbReference type="ARBA" id="ARBA00022679"/>
    </source>
</evidence>
<dbReference type="Gene3D" id="3.40.630.170">
    <property type="match status" value="1"/>
</dbReference>
<evidence type="ECO:0000259" key="13">
    <source>
        <dbReference type="Pfam" id="PF01233"/>
    </source>
</evidence>
<keyword evidence="8 10" id="KW-0012">Acyltransferase</keyword>
<feature type="domain" description="Glycylpeptide N-tetradecanoyltransferase C-terminal" evidence="14">
    <location>
        <begin position="287"/>
        <end position="466"/>
    </location>
</feature>
<dbReference type="Pfam" id="PF02799">
    <property type="entry name" value="NMT_C"/>
    <property type="match status" value="1"/>
</dbReference>
<proteinExistence type="inferred from homology"/>
<evidence type="ECO:0000256" key="8">
    <source>
        <dbReference type="ARBA" id="ARBA00023315"/>
    </source>
</evidence>
<dbReference type="InterPro" id="IPR016181">
    <property type="entry name" value="Acyl_CoA_acyltransferase"/>
</dbReference>
<evidence type="ECO:0000256" key="4">
    <source>
        <dbReference type="ARBA" id="ARBA00022490"/>
    </source>
</evidence>
<feature type="compositionally biased region" description="Basic and acidic residues" evidence="12">
    <location>
        <begin position="29"/>
        <end position="39"/>
    </location>
</feature>
<dbReference type="GO" id="GO:0005829">
    <property type="term" value="C:cytosol"/>
    <property type="evidence" value="ECO:0007669"/>
    <property type="project" value="UniProtKB-SubCell"/>
</dbReference>
<keyword evidence="5" id="KW-0597">Phosphoprotein</keyword>
<evidence type="ECO:0000256" key="2">
    <source>
        <dbReference type="ARBA" id="ARBA00004514"/>
    </source>
</evidence>
<dbReference type="FunFam" id="3.40.630.170:FF:000001">
    <property type="entry name" value="Glycylpeptide N-tetradecanoyltransferase"/>
    <property type="match status" value="1"/>
</dbReference>
<dbReference type="InterPro" id="IPR022676">
    <property type="entry name" value="NMT_N"/>
</dbReference>
<dbReference type="InterPro" id="IPR022678">
    <property type="entry name" value="NMT_CS"/>
</dbReference>
<dbReference type="PROSITE" id="PS00975">
    <property type="entry name" value="NMT_1"/>
    <property type="match status" value="1"/>
</dbReference>
<evidence type="ECO:0000256" key="1">
    <source>
        <dbReference type="ARBA" id="ARBA00004170"/>
    </source>
</evidence>
<comment type="function">
    <text evidence="10">Adds a myristoyl group to the N-terminal glycine residue of certain cellular proteins.</text>
</comment>
<dbReference type="PANTHER" id="PTHR11377:SF7">
    <property type="entry name" value="GLYCYLPEPTIDE N-TETRADECANOYLTRANSFERASE 1"/>
    <property type="match status" value="1"/>
</dbReference>
<feature type="domain" description="Glycylpeptide N-tetradecanoyltransferase N-terminal" evidence="13">
    <location>
        <begin position="124"/>
        <end position="273"/>
    </location>
</feature>
<evidence type="ECO:0000256" key="9">
    <source>
        <dbReference type="ARBA" id="ARBA00048276"/>
    </source>
</evidence>
<evidence type="ECO:0000256" key="12">
    <source>
        <dbReference type="SAM" id="MobiDB-lite"/>
    </source>
</evidence>
<evidence type="ECO:0000256" key="10">
    <source>
        <dbReference type="RuleBase" id="RU000586"/>
    </source>
</evidence>
<keyword evidence="4" id="KW-0963">Cytoplasm</keyword>
<dbReference type="Proteomes" id="UP000694580">
    <property type="component" value="Chromosome 2"/>
</dbReference>
<dbReference type="InterPro" id="IPR000903">
    <property type="entry name" value="NMT"/>
</dbReference>
<dbReference type="PIRSF" id="PIRSF015892">
    <property type="entry name" value="N-myristl_transf"/>
    <property type="match status" value="1"/>
</dbReference>
<reference evidence="15" key="3">
    <citation type="submission" date="2025-09" db="UniProtKB">
        <authorList>
            <consortium name="Ensembl"/>
        </authorList>
    </citation>
    <scope>IDENTIFICATION</scope>
</reference>
<dbReference type="GO" id="GO:0016020">
    <property type="term" value="C:membrane"/>
    <property type="evidence" value="ECO:0007669"/>
    <property type="project" value="UniProtKB-SubCell"/>
</dbReference>
<reference evidence="15 16" key="1">
    <citation type="submission" date="2020-06" db="EMBL/GenBank/DDBJ databases">
        <authorList>
            <consortium name="Wellcome Sanger Institute Data Sharing"/>
        </authorList>
    </citation>
    <scope>NUCLEOTIDE SEQUENCE [LARGE SCALE GENOMIC DNA]</scope>
</reference>
<gene>
    <name evidence="15" type="primary">nmt1b</name>
</gene>